<keyword evidence="3" id="KW-0479">Metal-binding</keyword>
<keyword evidence="8" id="KW-1185">Reference proteome</keyword>
<dbReference type="EMBL" id="JAACNH010000003">
    <property type="protein sequence ID" value="KAG8449673.1"/>
    <property type="molecule type" value="Genomic_DNA"/>
</dbReference>
<evidence type="ECO:0000256" key="5">
    <source>
        <dbReference type="RuleBase" id="RU000356"/>
    </source>
</evidence>
<dbReference type="PANTHER" id="PTHR46458">
    <property type="entry name" value="BLR2807 PROTEIN"/>
    <property type="match status" value="1"/>
</dbReference>
<evidence type="ECO:0000259" key="6">
    <source>
        <dbReference type="PROSITE" id="PS01033"/>
    </source>
</evidence>
<dbReference type="PROSITE" id="PS01033">
    <property type="entry name" value="GLOBIN"/>
    <property type="match status" value="1"/>
</dbReference>
<evidence type="ECO:0000256" key="4">
    <source>
        <dbReference type="ARBA" id="ARBA00023004"/>
    </source>
</evidence>
<name>A0A8T2K0Y2_9PIPI</name>
<keyword evidence="5" id="KW-0561">Oxygen transport</keyword>
<comment type="caution">
    <text evidence="7">The sequence shown here is derived from an EMBL/GenBank/DDBJ whole genome shotgun (WGS) entry which is preliminary data.</text>
</comment>
<dbReference type="PANTHER" id="PTHR46458:SF2">
    <property type="entry name" value="X GLOBIN"/>
    <property type="match status" value="1"/>
</dbReference>
<evidence type="ECO:0000313" key="7">
    <source>
        <dbReference type="EMBL" id="KAG8449673.1"/>
    </source>
</evidence>
<dbReference type="Pfam" id="PF00042">
    <property type="entry name" value="Globin"/>
    <property type="match status" value="1"/>
</dbReference>
<evidence type="ECO:0000256" key="3">
    <source>
        <dbReference type="ARBA" id="ARBA00022723"/>
    </source>
</evidence>
<dbReference type="GO" id="GO:0005344">
    <property type="term" value="F:oxygen carrier activity"/>
    <property type="evidence" value="ECO:0007669"/>
    <property type="project" value="UniProtKB-KW"/>
</dbReference>
<keyword evidence="5" id="KW-0813">Transport</keyword>
<dbReference type="Gene3D" id="1.10.490.10">
    <property type="entry name" value="Globins"/>
    <property type="match status" value="1"/>
</dbReference>
<protein>
    <recommendedName>
        <fullName evidence="6">Globin domain-containing protein</fullName>
    </recommendedName>
</protein>
<dbReference type="SUPFAM" id="SSF46458">
    <property type="entry name" value="Globin-like"/>
    <property type="match status" value="1"/>
</dbReference>
<dbReference type="GO" id="GO:0020037">
    <property type="term" value="F:heme binding"/>
    <property type="evidence" value="ECO:0007669"/>
    <property type="project" value="InterPro"/>
</dbReference>
<comment type="similarity">
    <text evidence="1 5">Belongs to the globin family.</text>
</comment>
<evidence type="ECO:0000256" key="2">
    <source>
        <dbReference type="ARBA" id="ARBA00022617"/>
    </source>
</evidence>
<dbReference type="GO" id="GO:0046872">
    <property type="term" value="F:metal ion binding"/>
    <property type="evidence" value="ECO:0007669"/>
    <property type="project" value="UniProtKB-KW"/>
</dbReference>
<organism evidence="7 8">
    <name type="scientific">Hymenochirus boettgeri</name>
    <name type="common">Congo dwarf clawed frog</name>
    <dbReference type="NCBI Taxonomy" id="247094"/>
    <lineage>
        <taxon>Eukaryota</taxon>
        <taxon>Metazoa</taxon>
        <taxon>Chordata</taxon>
        <taxon>Craniata</taxon>
        <taxon>Vertebrata</taxon>
        <taxon>Euteleostomi</taxon>
        <taxon>Amphibia</taxon>
        <taxon>Batrachia</taxon>
        <taxon>Anura</taxon>
        <taxon>Pipoidea</taxon>
        <taxon>Pipidae</taxon>
        <taxon>Pipinae</taxon>
        <taxon>Hymenochirus</taxon>
    </lineage>
</organism>
<keyword evidence="4" id="KW-0408">Iron</keyword>
<dbReference type="InterPro" id="IPR000971">
    <property type="entry name" value="Globin"/>
</dbReference>
<proteinExistence type="inferred from homology"/>
<dbReference type="GO" id="GO:0019825">
    <property type="term" value="F:oxygen binding"/>
    <property type="evidence" value="ECO:0007669"/>
    <property type="project" value="InterPro"/>
</dbReference>
<keyword evidence="2 5" id="KW-0349">Heme</keyword>
<evidence type="ECO:0000256" key="1">
    <source>
        <dbReference type="ARBA" id="ARBA00008705"/>
    </source>
</evidence>
<gene>
    <name evidence="7" type="ORF">GDO86_016352</name>
</gene>
<dbReference type="InterPro" id="IPR009050">
    <property type="entry name" value="Globin-like_sf"/>
</dbReference>
<dbReference type="InterPro" id="IPR050532">
    <property type="entry name" value="Globin-like_OT"/>
</dbReference>
<dbReference type="AlphaFoldDB" id="A0A8T2K0Y2"/>
<dbReference type="Proteomes" id="UP000812440">
    <property type="component" value="Chromosome 8_10"/>
</dbReference>
<dbReference type="OrthoDB" id="436496at2759"/>
<feature type="domain" description="Globin" evidence="6">
    <location>
        <begin position="29"/>
        <end position="177"/>
    </location>
</feature>
<dbReference type="PRINTS" id="PR00188">
    <property type="entry name" value="PLANTGLOBIN"/>
</dbReference>
<evidence type="ECO:0000313" key="8">
    <source>
        <dbReference type="Proteomes" id="UP000812440"/>
    </source>
</evidence>
<reference evidence="7" key="1">
    <citation type="thesis" date="2020" institute="ProQuest LLC" country="789 East Eisenhower Parkway, Ann Arbor, MI, USA">
        <title>Comparative Genomics and Chromosome Evolution.</title>
        <authorList>
            <person name="Mudd A.B."/>
        </authorList>
    </citation>
    <scope>NUCLEOTIDE SEQUENCE</scope>
    <source>
        <strain evidence="7">Female2</strain>
        <tissue evidence="7">Blood</tissue>
    </source>
</reference>
<accession>A0A8T2K0Y2</accession>
<dbReference type="InterPro" id="IPR012292">
    <property type="entry name" value="Globin/Proto"/>
</dbReference>
<sequence>MGCILSSLGWQWKDSITHTEPKPLLPTLNLSQQQQELLVDSWRLIKEDIAKVGVIIFVRLFETHPECKDVFLMFRDVGDLQGLRESKDLRAHALRVLSFVEKTVARVEHPAQLEQLVLNLGRSHYIYSAPPTYYQYVGTEFISAVRPIFKDKWTPEVEEVWKRLFTYICTMMERGYEEGQRKYTDGNYHTTKQQHRKHATVV</sequence>